<dbReference type="AlphaFoldDB" id="A0A9Q0D8Y8"/>
<dbReference type="EMBL" id="JANIIK010000412">
    <property type="protein sequence ID" value="KAJ3583351.1"/>
    <property type="molecule type" value="Genomic_DNA"/>
</dbReference>
<gene>
    <name evidence="1" type="ORF">NHX12_023058</name>
</gene>
<sequence length="88" mass="10128">MPLRSLSTNMQKQFCFFPGRINVVFRKRPRGYLYQDPTDEAKLLKDNPSLQDKSAPLREDRVKENALTVVRQRGGDVTEPAEVLGEYT</sequence>
<protein>
    <submittedName>
        <fullName evidence="1">Uncharacterized protein</fullName>
    </submittedName>
</protein>
<evidence type="ECO:0000313" key="2">
    <source>
        <dbReference type="Proteomes" id="UP001148018"/>
    </source>
</evidence>
<dbReference type="OrthoDB" id="8960663at2759"/>
<evidence type="ECO:0000313" key="1">
    <source>
        <dbReference type="EMBL" id="KAJ3583351.1"/>
    </source>
</evidence>
<keyword evidence="2" id="KW-1185">Reference proteome</keyword>
<organism evidence="1 2">
    <name type="scientific">Muraenolepis orangiensis</name>
    <name type="common">Patagonian moray cod</name>
    <dbReference type="NCBI Taxonomy" id="630683"/>
    <lineage>
        <taxon>Eukaryota</taxon>
        <taxon>Metazoa</taxon>
        <taxon>Chordata</taxon>
        <taxon>Craniata</taxon>
        <taxon>Vertebrata</taxon>
        <taxon>Euteleostomi</taxon>
        <taxon>Actinopterygii</taxon>
        <taxon>Neopterygii</taxon>
        <taxon>Teleostei</taxon>
        <taxon>Neoteleostei</taxon>
        <taxon>Acanthomorphata</taxon>
        <taxon>Zeiogadaria</taxon>
        <taxon>Gadariae</taxon>
        <taxon>Gadiformes</taxon>
        <taxon>Muraenolepidoidei</taxon>
        <taxon>Muraenolepididae</taxon>
        <taxon>Muraenolepis</taxon>
    </lineage>
</organism>
<name>A0A9Q0D8Y8_9TELE</name>
<comment type="caution">
    <text evidence="1">The sequence shown here is derived from an EMBL/GenBank/DDBJ whole genome shotgun (WGS) entry which is preliminary data.</text>
</comment>
<dbReference type="Proteomes" id="UP001148018">
    <property type="component" value="Unassembled WGS sequence"/>
</dbReference>
<proteinExistence type="predicted"/>
<accession>A0A9Q0D8Y8</accession>
<reference evidence="1" key="1">
    <citation type="submission" date="2022-07" db="EMBL/GenBank/DDBJ databases">
        <title>Chromosome-level genome of Muraenolepis orangiensis.</title>
        <authorList>
            <person name="Kim J."/>
        </authorList>
    </citation>
    <scope>NUCLEOTIDE SEQUENCE</scope>
    <source>
        <strain evidence="1">KU_S4_2022</strain>
        <tissue evidence="1">Muscle</tissue>
    </source>
</reference>